<reference evidence="3" key="1">
    <citation type="submission" date="2018-01" db="EMBL/GenBank/DDBJ databases">
        <authorList>
            <person name="Alioto T."/>
            <person name="Alioto T."/>
        </authorList>
    </citation>
    <scope>NUCLEOTIDE SEQUENCE [LARGE SCALE GENOMIC DNA]</scope>
</reference>
<feature type="transmembrane region" description="Helical" evidence="1">
    <location>
        <begin position="16"/>
        <end position="40"/>
    </location>
</feature>
<accession>A0A3B0KRJ6</accession>
<organism evidence="2 3">
    <name type="scientific">Drosophila guanche</name>
    <name type="common">Fruit fly</name>
    <dbReference type="NCBI Taxonomy" id="7266"/>
    <lineage>
        <taxon>Eukaryota</taxon>
        <taxon>Metazoa</taxon>
        <taxon>Ecdysozoa</taxon>
        <taxon>Arthropoda</taxon>
        <taxon>Hexapoda</taxon>
        <taxon>Insecta</taxon>
        <taxon>Pterygota</taxon>
        <taxon>Neoptera</taxon>
        <taxon>Endopterygota</taxon>
        <taxon>Diptera</taxon>
        <taxon>Brachycera</taxon>
        <taxon>Muscomorpha</taxon>
        <taxon>Ephydroidea</taxon>
        <taxon>Drosophilidae</taxon>
        <taxon>Drosophila</taxon>
        <taxon>Sophophora</taxon>
    </lineage>
</organism>
<keyword evidence="1" id="KW-0812">Transmembrane</keyword>
<gene>
    <name evidence="2" type="ORF">DGUA_6G015659</name>
</gene>
<keyword evidence="3" id="KW-1185">Reference proteome</keyword>
<sequence>MKNQQVLVDYWTMLKTSGLCLLLAFCGFVLIKMVQTVFWLPGHLKQNQQRLEDMAKQYAKELGDDERAEIEKLFNSNEPLSEERINQLLDKPDKSAEPKKEQ</sequence>
<keyword evidence="1" id="KW-1133">Transmembrane helix</keyword>
<dbReference type="AlphaFoldDB" id="A0A3B0KRJ6"/>
<protein>
    <submittedName>
        <fullName evidence="2">Uncharacterized protein</fullName>
    </submittedName>
</protein>
<dbReference type="EMBL" id="OUUW01000013">
    <property type="protein sequence ID" value="SPP87871.1"/>
    <property type="molecule type" value="Genomic_DNA"/>
</dbReference>
<proteinExistence type="predicted"/>
<dbReference type="Proteomes" id="UP000268350">
    <property type="component" value="Unassembled WGS sequence"/>
</dbReference>
<evidence type="ECO:0000313" key="3">
    <source>
        <dbReference type="Proteomes" id="UP000268350"/>
    </source>
</evidence>
<evidence type="ECO:0000256" key="1">
    <source>
        <dbReference type="SAM" id="Phobius"/>
    </source>
</evidence>
<keyword evidence="1" id="KW-0472">Membrane</keyword>
<name>A0A3B0KRJ6_DROGU</name>
<dbReference type="OrthoDB" id="6619981at2759"/>
<evidence type="ECO:0000313" key="2">
    <source>
        <dbReference type="EMBL" id="SPP87871.1"/>
    </source>
</evidence>
<dbReference type="OMA" id="VQTIFWL"/>